<feature type="transmembrane region" description="Helical" evidence="2">
    <location>
        <begin position="177"/>
        <end position="195"/>
    </location>
</feature>
<protein>
    <submittedName>
        <fullName evidence="3">Uncharacterized protein</fullName>
    </submittedName>
</protein>
<dbReference type="AlphaFoldDB" id="A0A5C3LNC8"/>
<feature type="region of interest" description="Disordered" evidence="1">
    <location>
        <begin position="250"/>
        <end position="275"/>
    </location>
</feature>
<gene>
    <name evidence="3" type="ORF">BDQ12DRAFT_727017</name>
</gene>
<feature type="transmembrane region" description="Helical" evidence="2">
    <location>
        <begin position="140"/>
        <end position="165"/>
    </location>
</feature>
<accession>A0A5C3LNC8</accession>
<feature type="transmembrane region" description="Helical" evidence="2">
    <location>
        <begin position="66"/>
        <end position="88"/>
    </location>
</feature>
<keyword evidence="2" id="KW-0472">Membrane</keyword>
<keyword evidence="2" id="KW-1133">Transmembrane helix</keyword>
<feature type="transmembrane region" description="Helical" evidence="2">
    <location>
        <begin position="38"/>
        <end position="59"/>
    </location>
</feature>
<reference evidence="3 4" key="1">
    <citation type="journal article" date="2019" name="Nat. Ecol. Evol.">
        <title>Megaphylogeny resolves global patterns of mushroom evolution.</title>
        <authorList>
            <person name="Varga T."/>
            <person name="Krizsan K."/>
            <person name="Foldi C."/>
            <person name="Dima B."/>
            <person name="Sanchez-Garcia M."/>
            <person name="Sanchez-Ramirez S."/>
            <person name="Szollosi G.J."/>
            <person name="Szarkandi J.G."/>
            <person name="Papp V."/>
            <person name="Albert L."/>
            <person name="Andreopoulos W."/>
            <person name="Angelini C."/>
            <person name="Antonin V."/>
            <person name="Barry K.W."/>
            <person name="Bougher N.L."/>
            <person name="Buchanan P."/>
            <person name="Buyck B."/>
            <person name="Bense V."/>
            <person name="Catcheside P."/>
            <person name="Chovatia M."/>
            <person name="Cooper J."/>
            <person name="Damon W."/>
            <person name="Desjardin D."/>
            <person name="Finy P."/>
            <person name="Geml J."/>
            <person name="Haridas S."/>
            <person name="Hughes K."/>
            <person name="Justo A."/>
            <person name="Karasinski D."/>
            <person name="Kautmanova I."/>
            <person name="Kiss B."/>
            <person name="Kocsube S."/>
            <person name="Kotiranta H."/>
            <person name="LaButti K.M."/>
            <person name="Lechner B.E."/>
            <person name="Liimatainen K."/>
            <person name="Lipzen A."/>
            <person name="Lukacs Z."/>
            <person name="Mihaltcheva S."/>
            <person name="Morgado L.N."/>
            <person name="Niskanen T."/>
            <person name="Noordeloos M.E."/>
            <person name="Ohm R.A."/>
            <person name="Ortiz-Santana B."/>
            <person name="Ovrebo C."/>
            <person name="Racz N."/>
            <person name="Riley R."/>
            <person name="Savchenko A."/>
            <person name="Shiryaev A."/>
            <person name="Soop K."/>
            <person name="Spirin V."/>
            <person name="Szebenyi C."/>
            <person name="Tomsovsky M."/>
            <person name="Tulloss R.E."/>
            <person name="Uehling J."/>
            <person name="Grigoriev I.V."/>
            <person name="Vagvolgyi C."/>
            <person name="Papp T."/>
            <person name="Martin F.M."/>
            <person name="Miettinen O."/>
            <person name="Hibbett D.S."/>
            <person name="Nagy L.G."/>
        </authorList>
    </citation>
    <scope>NUCLEOTIDE SEQUENCE [LARGE SCALE GENOMIC DNA]</scope>
    <source>
        <strain evidence="3 4">CBS 166.37</strain>
    </source>
</reference>
<dbReference type="STRING" id="68775.A0A5C3LNC8"/>
<name>A0A5C3LNC8_9AGAR</name>
<evidence type="ECO:0000313" key="3">
    <source>
        <dbReference type="EMBL" id="TFK34232.1"/>
    </source>
</evidence>
<feature type="transmembrane region" description="Helical" evidence="2">
    <location>
        <begin position="100"/>
        <end position="119"/>
    </location>
</feature>
<dbReference type="EMBL" id="ML213634">
    <property type="protein sequence ID" value="TFK34232.1"/>
    <property type="molecule type" value="Genomic_DNA"/>
</dbReference>
<proteinExistence type="predicted"/>
<feature type="transmembrane region" description="Helical" evidence="2">
    <location>
        <begin position="7"/>
        <end position="26"/>
    </location>
</feature>
<evidence type="ECO:0000256" key="2">
    <source>
        <dbReference type="SAM" id="Phobius"/>
    </source>
</evidence>
<dbReference type="Proteomes" id="UP000308652">
    <property type="component" value="Unassembled WGS sequence"/>
</dbReference>
<keyword evidence="4" id="KW-1185">Reference proteome</keyword>
<feature type="compositionally biased region" description="Basic and acidic residues" evidence="1">
    <location>
        <begin position="251"/>
        <end position="275"/>
    </location>
</feature>
<keyword evidence="2" id="KW-0812">Transmembrane</keyword>
<dbReference type="OrthoDB" id="3250682at2759"/>
<evidence type="ECO:0000256" key="1">
    <source>
        <dbReference type="SAM" id="MobiDB-lite"/>
    </source>
</evidence>
<evidence type="ECO:0000313" key="4">
    <source>
        <dbReference type="Proteomes" id="UP000308652"/>
    </source>
</evidence>
<organism evidence="3 4">
    <name type="scientific">Crucibulum laeve</name>
    <dbReference type="NCBI Taxonomy" id="68775"/>
    <lineage>
        <taxon>Eukaryota</taxon>
        <taxon>Fungi</taxon>
        <taxon>Dikarya</taxon>
        <taxon>Basidiomycota</taxon>
        <taxon>Agaricomycotina</taxon>
        <taxon>Agaricomycetes</taxon>
        <taxon>Agaricomycetidae</taxon>
        <taxon>Agaricales</taxon>
        <taxon>Agaricineae</taxon>
        <taxon>Nidulariaceae</taxon>
        <taxon>Crucibulum</taxon>
    </lineage>
</organism>
<sequence length="275" mass="29985">MVALTPAHAELIGLIVQSALYGIYIINASEKKNVAKTVLYILQTFVGDFTMIYRLFIVWGRDWRIILLPSLSSLGLLVAGSGASYSFAHLKSGESVFVSSAGHWIVAVFVTTLTSNVIVTGKIWSIDKKTNKLARSGNAMFVVQIILESAGLYTISLIVTHIGYLTNQTYEFVALDATSPIIGISFSLIIVRVGLGASTEGHDTTLPSSMVNGAWSSHAVRQRSTYTPRDPIPLTEITVNIDQEVVTDDAESLKHGGDVYSDASKRAPRREEWHP</sequence>